<organism evidence="1 2">
    <name type="scientific">Vararia minispora EC-137</name>
    <dbReference type="NCBI Taxonomy" id="1314806"/>
    <lineage>
        <taxon>Eukaryota</taxon>
        <taxon>Fungi</taxon>
        <taxon>Dikarya</taxon>
        <taxon>Basidiomycota</taxon>
        <taxon>Agaricomycotina</taxon>
        <taxon>Agaricomycetes</taxon>
        <taxon>Russulales</taxon>
        <taxon>Lachnocladiaceae</taxon>
        <taxon>Vararia</taxon>
    </lineage>
</organism>
<sequence>TWATSGMDLVGKTVLDGRLKIVRLVGKGAFGAVYHVIDDQSRDYALKALAPSPRHIRSDLYMRQFDAQFELECVAHCAVNGHPNVASILECFEENDIRFILMEYCSGYSLNQHIANTARFWRNDKEIKRVFTQILDAVAHCHSRGVSHRDLKPENILSDAEGETFQLIDFGLACLQKMECANGVGTGPFMAPDSVPNAYDDKYDTRAGDVWALGIILINMICAGFPWLQAVQVDDGYHCYLTDPDFLSNNLAIAPSLVPLLKAIFHPCAEARISLPDLQRVIKDTDRFHMN</sequence>
<accession>A0ACB8Q8H7</accession>
<name>A0ACB8Q8H7_9AGAM</name>
<evidence type="ECO:0000313" key="2">
    <source>
        <dbReference type="Proteomes" id="UP000814128"/>
    </source>
</evidence>
<comment type="caution">
    <text evidence="1">The sequence shown here is derived from an EMBL/GenBank/DDBJ whole genome shotgun (WGS) entry which is preliminary data.</text>
</comment>
<evidence type="ECO:0000313" key="1">
    <source>
        <dbReference type="EMBL" id="KAI0027918.1"/>
    </source>
</evidence>
<feature type="non-terminal residue" evidence="1">
    <location>
        <position position="1"/>
    </location>
</feature>
<feature type="non-terminal residue" evidence="1">
    <location>
        <position position="291"/>
    </location>
</feature>
<proteinExistence type="predicted"/>
<reference evidence="1" key="2">
    <citation type="journal article" date="2022" name="New Phytol.">
        <title>Evolutionary transition to the ectomycorrhizal habit in the genomes of a hyperdiverse lineage of mushroom-forming fungi.</title>
        <authorList>
            <person name="Looney B."/>
            <person name="Miyauchi S."/>
            <person name="Morin E."/>
            <person name="Drula E."/>
            <person name="Courty P.E."/>
            <person name="Kohler A."/>
            <person name="Kuo A."/>
            <person name="LaButti K."/>
            <person name="Pangilinan J."/>
            <person name="Lipzen A."/>
            <person name="Riley R."/>
            <person name="Andreopoulos W."/>
            <person name="He G."/>
            <person name="Johnson J."/>
            <person name="Nolan M."/>
            <person name="Tritt A."/>
            <person name="Barry K.W."/>
            <person name="Grigoriev I.V."/>
            <person name="Nagy L.G."/>
            <person name="Hibbett D."/>
            <person name="Henrissat B."/>
            <person name="Matheny P.B."/>
            <person name="Labbe J."/>
            <person name="Martin F.M."/>
        </authorList>
    </citation>
    <scope>NUCLEOTIDE SEQUENCE</scope>
    <source>
        <strain evidence="1">EC-137</strain>
    </source>
</reference>
<reference evidence="1" key="1">
    <citation type="submission" date="2021-02" db="EMBL/GenBank/DDBJ databases">
        <authorList>
            <consortium name="DOE Joint Genome Institute"/>
            <person name="Ahrendt S."/>
            <person name="Looney B.P."/>
            <person name="Miyauchi S."/>
            <person name="Morin E."/>
            <person name="Drula E."/>
            <person name="Courty P.E."/>
            <person name="Chicoki N."/>
            <person name="Fauchery L."/>
            <person name="Kohler A."/>
            <person name="Kuo A."/>
            <person name="Labutti K."/>
            <person name="Pangilinan J."/>
            <person name="Lipzen A."/>
            <person name="Riley R."/>
            <person name="Andreopoulos W."/>
            <person name="He G."/>
            <person name="Johnson J."/>
            <person name="Barry K.W."/>
            <person name="Grigoriev I.V."/>
            <person name="Nagy L."/>
            <person name="Hibbett D."/>
            <person name="Henrissat B."/>
            <person name="Matheny P.B."/>
            <person name="Labbe J."/>
            <person name="Martin F."/>
        </authorList>
    </citation>
    <scope>NUCLEOTIDE SEQUENCE</scope>
    <source>
        <strain evidence="1">EC-137</strain>
    </source>
</reference>
<keyword evidence="2" id="KW-1185">Reference proteome</keyword>
<gene>
    <name evidence="1" type="ORF">K488DRAFT_17991</name>
</gene>
<dbReference type="EMBL" id="MU273819">
    <property type="protein sequence ID" value="KAI0027918.1"/>
    <property type="molecule type" value="Genomic_DNA"/>
</dbReference>
<protein>
    <submittedName>
        <fullName evidence="1">Kinase-like domain-containing protein</fullName>
    </submittedName>
</protein>
<dbReference type="Proteomes" id="UP000814128">
    <property type="component" value="Unassembled WGS sequence"/>
</dbReference>